<dbReference type="PANTHER" id="PTHR43420:SF44">
    <property type="entry name" value="ACETYLTRANSFERASE YPEA"/>
    <property type="match status" value="1"/>
</dbReference>
<dbReference type="InterPro" id="IPR000182">
    <property type="entry name" value="GNAT_dom"/>
</dbReference>
<dbReference type="GO" id="GO:0005840">
    <property type="term" value="C:ribosome"/>
    <property type="evidence" value="ECO:0007669"/>
    <property type="project" value="UniProtKB-KW"/>
</dbReference>
<accession>A0A9D1AP83</accession>
<dbReference type="EC" id="2.3.1.266" evidence="5"/>
<evidence type="ECO:0000256" key="5">
    <source>
        <dbReference type="RuleBase" id="RU363094"/>
    </source>
</evidence>
<evidence type="ECO:0000313" key="8">
    <source>
        <dbReference type="Proteomes" id="UP000824242"/>
    </source>
</evidence>
<dbReference type="InterPro" id="IPR006464">
    <property type="entry name" value="AcTrfase_RimI/Ard1"/>
</dbReference>
<comment type="catalytic activity">
    <reaction evidence="5">
        <text>N-terminal L-alanyl-[ribosomal protein bS18] + acetyl-CoA = N-terminal N(alpha)-acetyl-L-alanyl-[ribosomal protein bS18] + CoA + H(+)</text>
        <dbReference type="Rhea" id="RHEA:43756"/>
        <dbReference type="Rhea" id="RHEA-COMP:10676"/>
        <dbReference type="Rhea" id="RHEA-COMP:10677"/>
        <dbReference type="ChEBI" id="CHEBI:15378"/>
        <dbReference type="ChEBI" id="CHEBI:57287"/>
        <dbReference type="ChEBI" id="CHEBI:57288"/>
        <dbReference type="ChEBI" id="CHEBI:64718"/>
        <dbReference type="ChEBI" id="CHEBI:83683"/>
        <dbReference type="EC" id="2.3.1.266"/>
    </reaction>
</comment>
<keyword evidence="2 5" id="KW-0963">Cytoplasm</keyword>
<evidence type="ECO:0000313" key="7">
    <source>
        <dbReference type="EMBL" id="HIR48039.1"/>
    </source>
</evidence>
<dbReference type="PANTHER" id="PTHR43420">
    <property type="entry name" value="ACETYLTRANSFERASE"/>
    <property type="match status" value="1"/>
</dbReference>
<dbReference type="AlphaFoldDB" id="A0A9D1AP83"/>
<dbReference type="GO" id="GO:0008999">
    <property type="term" value="F:protein-N-terminal-alanine acetyltransferase activity"/>
    <property type="evidence" value="ECO:0007669"/>
    <property type="project" value="UniProtKB-EC"/>
</dbReference>
<dbReference type="Gene3D" id="3.40.630.30">
    <property type="match status" value="1"/>
</dbReference>
<name>A0A9D1AP83_9FIRM</name>
<dbReference type="NCBIfam" id="TIGR01575">
    <property type="entry name" value="rimI"/>
    <property type="match status" value="1"/>
</dbReference>
<reference evidence="7" key="2">
    <citation type="journal article" date="2021" name="PeerJ">
        <title>Extensive microbial diversity within the chicken gut microbiome revealed by metagenomics and culture.</title>
        <authorList>
            <person name="Gilroy R."/>
            <person name="Ravi A."/>
            <person name="Getino M."/>
            <person name="Pursley I."/>
            <person name="Horton D.L."/>
            <person name="Alikhan N.F."/>
            <person name="Baker D."/>
            <person name="Gharbi K."/>
            <person name="Hall N."/>
            <person name="Watson M."/>
            <person name="Adriaenssens E.M."/>
            <person name="Foster-Nyarko E."/>
            <person name="Jarju S."/>
            <person name="Secka A."/>
            <person name="Antonio M."/>
            <person name="Oren A."/>
            <person name="Chaudhuri R.R."/>
            <person name="La Ragione R."/>
            <person name="Hildebrand F."/>
            <person name="Pallen M.J."/>
        </authorList>
    </citation>
    <scope>NUCLEOTIDE SEQUENCE</scope>
    <source>
        <strain evidence="7">ChiSxjej1B13-7958</strain>
    </source>
</reference>
<comment type="similarity">
    <text evidence="1 5">Belongs to the acetyltransferase family. RimI subfamily.</text>
</comment>
<reference evidence="7" key="1">
    <citation type="submission" date="2020-10" db="EMBL/GenBank/DDBJ databases">
        <authorList>
            <person name="Gilroy R."/>
        </authorList>
    </citation>
    <scope>NUCLEOTIDE SEQUENCE</scope>
    <source>
        <strain evidence="7">ChiSxjej1B13-7958</strain>
    </source>
</reference>
<dbReference type="Proteomes" id="UP000824242">
    <property type="component" value="Unassembled WGS sequence"/>
</dbReference>
<dbReference type="SUPFAM" id="SSF55729">
    <property type="entry name" value="Acyl-CoA N-acyltransferases (Nat)"/>
    <property type="match status" value="1"/>
</dbReference>
<dbReference type="CDD" id="cd04301">
    <property type="entry name" value="NAT_SF"/>
    <property type="match status" value="1"/>
</dbReference>
<evidence type="ECO:0000256" key="3">
    <source>
        <dbReference type="ARBA" id="ARBA00022679"/>
    </source>
</evidence>
<keyword evidence="7" id="KW-0687">Ribonucleoprotein</keyword>
<evidence type="ECO:0000256" key="4">
    <source>
        <dbReference type="ARBA" id="ARBA00023315"/>
    </source>
</evidence>
<comment type="subcellular location">
    <subcellularLocation>
        <location evidence="5">Cytoplasm</location>
    </subcellularLocation>
</comment>
<comment type="caution">
    <text evidence="7">The sequence shown here is derived from an EMBL/GenBank/DDBJ whole genome shotgun (WGS) entry which is preliminary data.</text>
</comment>
<sequence>MCIVPMQACHVDDLAEIERLCFVHPWTREGLAAELESPTALFLVAEEEGRAVGYVGSHVVCGECYIDNVAVHPDQRGHGIALALLTELIRLVREQDGVFLTLEVRESNAPARGLYGKLGFSEAGRRRGFYSEPREDALLLTLTL</sequence>
<evidence type="ECO:0000256" key="1">
    <source>
        <dbReference type="ARBA" id="ARBA00005395"/>
    </source>
</evidence>
<organism evidence="7 8">
    <name type="scientific">Candidatus Caccousia avicola</name>
    <dbReference type="NCBI Taxonomy" id="2840721"/>
    <lineage>
        <taxon>Bacteria</taxon>
        <taxon>Bacillati</taxon>
        <taxon>Bacillota</taxon>
        <taxon>Clostridia</taxon>
        <taxon>Eubacteriales</taxon>
        <taxon>Oscillospiraceae</taxon>
        <taxon>Oscillospiraceae incertae sedis</taxon>
        <taxon>Candidatus Caccousia</taxon>
    </lineage>
</organism>
<dbReference type="PROSITE" id="PS51186">
    <property type="entry name" value="GNAT"/>
    <property type="match status" value="1"/>
</dbReference>
<proteinExistence type="inferred from homology"/>
<dbReference type="GO" id="GO:0005737">
    <property type="term" value="C:cytoplasm"/>
    <property type="evidence" value="ECO:0007669"/>
    <property type="project" value="UniProtKB-SubCell"/>
</dbReference>
<dbReference type="InterPro" id="IPR050680">
    <property type="entry name" value="YpeA/RimI_acetyltransf"/>
</dbReference>
<evidence type="ECO:0000259" key="6">
    <source>
        <dbReference type="PROSITE" id="PS51186"/>
    </source>
</evidence>
<dbReference type="InterPro" id="IPR016181">
    <property type="entry name" value="Acyl_CoA_acyltransferase"/>
</dbReference>
<keyword evidence="4" id="KW-0012">Acyltransferase</keyword>
<dbReference type="EMBL" id="DVGZ01000112">
    <property type="protein sequence ID" value="HIR48039.1"/>
    <property type="molecule type" value="Genomic_DNA"/>
</dbReference>
<feature type="domain" description="N-acetyltransferase" evidence="6">
    <location>
        <begin position="1"/>
        <end position="144"/>
    </location>
</feature>
<dbReference type="Pfam" id="PF00583">
    <property type="entry name" value="Acetyltransf_1"/>
    <property type="match status" value="1"/>
</dbReference>
<keyword evidence="3" id="KW-0808">Transferase</keyword>
<gene>
    <name evidence="7" type="primary">rimI</name>
    <name evidence="7" type="ORF">IAB89_10390</name>
</gene>
<evidence type="ECO:0000256" key="2">
    <source>
        <dbReference type="ARBA" id="ARBA00022490"/>
    </source>
</evidence>
<comment type="function">
    <text evidence="5">Acetylates the N-terminal alanine of ribosomal protein bS18.</text>
</comment>
<protein>
    <recommendedName>
        <fullName evidence="5">[Ribosomal protein bS18]-alanine N-acetyltransferase</fullName>
        <ecNumber evidence="5">2.3.1.266</ecNumber>
    </recommendedName>
</protein>
<keyword evidence="7" id="KW-0689">Ribosomal protein</keyword>